<keyword evidence="2" id="KW-1185">Reference proteome</keyword>
<proteinExistence type="predicted"/>
<reference evidence="1 2" key="1">
    <citation type="submission" date="2019-03" db="EMBL/GenBank/DDBJ databases">
        <title>The genome sequence of a newly discovered highly antifungal drug resistant Aspergillus species, Aspergillus tanneri NIH 1004.</title>
        <authorList>
            <person name="Mounaud S."/>
            <person name="Singh I."/>
            <person name="Joardar V."/>
            <person name="Pakala S."/>
            <person name="Pakala S."/>
            <person name="Venepally P."/>
            <person name="Hoover J."/>
            <person name="Nierman W."/>
            <person name="Chung J."/>
            <person name="Losada L."/>
        </authorList>
    </citation>
    <scope>NUCLEOTIDE SEQUENCE [LARGE SCALE GENOMIC DNA]</scope>
    <source>
        <strain evidence="1 2">NIH1004</strain>
    </source>
</reference>
<sequence length="52" mass="6145">MVCRLKKLGQNDTRAHLNWIADNRLAIGLASLWYLSIQRVTALQVFKFRKWT</sequence>
<accession>A0A4S3JHX2</accession>
<dbReference type="EMBL" id="SOSA01000179">
    <property type="protein sequence ID" value="THC94983.1"/>
    <property type="molecule type" value="Genomic_DNA"/>
</dbReference>
<gene>
    <name evidence="1" type="ORF">EYZ11_005536</name>
</gene>
<protein>
    <submittedName>
        <fullName evidence="1">Uncharacterized protein</fullName>
    </submittedName>
</protein>
<evidence type="ECO:0000313" key="2">
    <source>
        <dbReference type="Proteomes" id="UP000308092"/>
    </source>
</evidence>
<name>A0A4S3JHX2_9EURO</name>
<dbReference type="VEuPathDB" id="FungiDB:EYZ11_005536"/>
<dbReference type="Proteomes" id="UP000308092">
    <property type="component" value="Unassembled WGS sequence"/>
</dbReference>
<organism evidence="1 2">
    <name type="scientific">Aspergillus tanneri</name>
    <dbReference type="NCBI Taxonomy" id="1220188"/>
    <lineage>
        <taxon>Eukaryota</taxon>
        <taxon>Fungi</taxon>
        <taxon>Dikarya</taxon>
        <taxon>Ascomycota</taxon>
        <taxon>Pezizomycotina</taxon>
        <taxon>Eurotiomycetes</taxon>
        <taxon>Eurotiomycetidae</taxon>
        <taxon>Eurotiales</taxon>
        <taxon>Aspergillaceae</taxon>
        <taxon>Aspergillus</taxon>
        <taxon>Aspergillus subgen. Circumdati</taxon>
    </lineage>
</organism>
<dbReference type="AlphaFoldDB" id="A0A4S3JHX2"/>
<comment type="caution">
    <text evidence="1">The sequence shown here is derived from an EMBL/GenBank/DDBJ whole genome shotgun (WGS) entry which is preliminary data.</text>
</comment>
<evidence type="ECO:0000313" key="1">
    <source>
        <dbReference type="EMBL" id="THC94983.1"/>
    </source>
</evidence>